<dbReference type="EMBL" id="CP016094">
    <property type="protein sequence ID" value="AOS44551.1"/>
    <property type="molecule type" value="Genomic_DNA"/>
</dbReference>
<organism evidence="2 3">
    <name type="scientific">Lacunisphaera limnophila</name>
    <dbReference type="NCBI Taxonomy" id="1838286"/>
    <lineage>
        <taxon>Bacteria</taxon>
        <taxon>Pseudomonadati</taxon>
        <taxon>Verrucomicrobiota</taxon>
        <taxon>Opitutia</taxon>
        <taxon>Opitutales</taxon>
        <taxon>Opitutaceae</taxon>
        <taxon>Lacunisphaera</taxon>
    </lineage>
</organism>
<keyword evidence="3" id="KW-1185">Reference proteome</keyword>
<keyword evidence="2" id="KW-0808">Transferase</keyword>
<dbReference type="RefSeq" id="WP_069961789.1">
    <property type="nucleotide sequence ID" value="NZ_CP016094.1"/>
</dbReference>
<dbReference type="InterPro" id="IPR001173">
    <property type="entry name" value="Glyco_trans_2-like"/>
</dbReference>
<dbReference type="STRING" id="1838286.Verru16b_01614"/>
<accession>A0A1D8AUH8</accession>
<feature type="domain" description="Glycosyltransferase 2-like" evidence="1">
    <location>
        <begin position="49"/>
        <end position="127"/>
    </location>
</feature>
<dbReference type="PANTHER" id="PTHR43685">
    <property type="entry name" value="GLYCOSYLTRANSFERASE"/>
    <property type="match status" value="1"/>
</dbReference>
<dbReference type="KEGG" id="obg:Verru16b_01614"/>
<dbReference type="AlphaFoldDB" id="A0A1D8AUH8"/>
<dbReference type="OrthoDB" id="9785185at2"/>
<sequence>MSLPTLSLVTITKDDPAALARTLASTAGWRQRPGVQQIVVFAGAEPAAWPEGVCALRQTGDGIASAFNEGLQVAQGEWVWFLNGGDAIHEDLAPEWLETLLARTRADLVIGSIQGDGDAAPRELTPLREQWPLLHSWPPHPATLVRREVLRRAGGFSPRYRVCMDFDLWQRLLGAGARADVIAVPLARFDLGGLSSRPENAGLVFRENGDVLWRHQGAVWRTIGRGGWGLMVGWLRALRHRFL</sequence>
<dbReference type="Pfam" id="PF00535">
    <property type="entry name" value="Glycos_transf_2"/>
    <property type="match status" value="1"/>
</dbReference>
<evidence type="ECO:0000259" key="1">
    <source>
        <dbReference type="Pfam" id="PF00535"/>
    </source>
</evidence>
<gene>
    <name evidence="2" type="ORF">Verru16b_01614</name>
</gene>
<dbReference type="PANTHER" id="PTHR43685:SF2">
    <property type="entry name" value="GLYCOSYLTRANSFERASE 2-LIKE DOMAIN-CONTAINING PROTEIN"/>
    <property type="match status" value="1"/>
</dbReference>
<dbReference type="Gene3D" id="3.90.550.10">
    <property type="entry name" value="Spore Coat Polysaccharide Biosynthesis Protein SpsA, Chain A"/>
    <property type="match status" value="1"/>
</dbReference>
<evidence type="ECO:0000313" key="3">
    <source>
        <dbReference type="Proteomes" id="UP000095228"/>
    </source>
</evidence>
<evidence type="ECO:0000313" key="2">
    <source>
        <dbReference type="EMBL" id="AOS44551.1"/>
    </source>
</evidence>
<dbReference type="Proteomes" id="UP000095228">
    <property type="component" value="Chromosome"/>
</dbReference>
<dbReference type="InterPro" id="IPR050834">
    <property type="entry name" value="Glycosyltransf_2"/>
</dbReference>
<dbReference type="InterPro" id="IPR029044">
    <property type="entry name" value="Nucleotide-diphossugar_trans"/>
</dbReference>
<dbReference type="GO" id="GO:0016740">
    <property type="term" value="F:transferase activity"/>
    <property type="evidence" value="ECO:0007669"/>
    <property type="project" value="UniProtKB-KW"/>
</dbReference>
<reference evidence="2 3" key="1">
    <citation type="submission" date="2016-06" db="EMBL/GenBank/DDBJ databases">
        <title>Three novel species with peptidoglycan cell walls form the new genus Lacunisphaera gen. nov. in the family Opitutaceae of the verrucomicrobial subdivision 4.</title>
        <authorList>
            <person name="Rast P."/>
            <person name="Gloeckner I."/>
            <person name="Jogler M."/>
            <person name="Boedeker C."/>
            <person name="Jeske O."/>
            <person name="Wiegand S."/>
            <person name="Reinhardt R."/>
            <person name="Schumann P."/>
            <person name="Rohde M."/>
            <person name="Spring S."/>
            <person name="Gloeckner F.O."/>
            <person name="Jogler C."/>
        </authorList>
    </citation>
    <scope>NUCLEOTIDE SEQUENCE [LARGE SCALE GENOMIC DNA]</scope>
    <source>
        <strain evidence="2 3">IG16b</strain>
    </source>
</reference>
<protein>
    <submittedName>
        <fullName evidence="2">Putative glycosyl transferase</fullName>
    </submittedName>
</protein>
<dbReference type="SUPFAM" id="SSF53448">
    <property type="entry name" value="Nucleotide-diphospho-sugar transferases"/>
    <property type="match status" value="1"/>
</dbReference>
<name>A0A1D8AUH8_9BACT</name>
<proteinExistence type="predicted"/>